<dbReference type="AlphaFoldDB" id="A0A4U9UF64"/>
<dbReference type="Gene3D" id="1.10.10.60">
    <property type="entry name" value="Homeodomain-like"/>
    <property type="match status" value="1"/>
</dbReference>
<dbReference type="EMBL" id="LR590484">
    <property type="protein sequence ID" value="VTR27831.1"/>
    <property type="molecule type" value="Genomic_DNA"/>
</dbReference>
<name>A0A4U9UF64_9SPHI</name>
<dbReference type="GO" id="GO:0043565">
    <property type="term" value="F:sequence-specific DNA binding"/>
    <property type="evidence" value="ECO:0007669"/>
    <property type="project" value="InterPro"/>
</dbReference>
<reference evidence="2 3" key="1">
    <citation type="submission" date="2019-05" db="EMBL/GenBank/DDBJ databases">
        <authorList>
            <consortium name="Pathogen Informatics"/>
        </authorList>
    </citation>
    <scope>NUCLEOTIDE SEQUENCE [LARGE SCALE GENOMIC DNA]</scope>
    <source>
        <strain evidence="2 3">NCTC11429</strain>
    </source>
</reference>
<dbReference type="GeneID" id="78460901"/>
<evidence type="ECO:0000313" key="2">
    <source>
        <dbReference type="EMBL" id="VTR27831.1"/>
    </source>
</evidence>
<dbReference type="RefSeq" id="WP_028068763.1">
    <property type="nucleotide sequence ID" value="NZ_LR590484.1"/>
</dbReference>
<gene>
    <name evidence="2" type="ORF">NCTC11429_00060</name>
</gene>
<dbReference type="GO" id="GO:0003700">
    <property type="term" value="F:DNA-binding transcription factor activity"/>
    <property type="evidence" value="ECO:0007669"/>
    <property type="project" value="InterPro"/>
</dbReference>
<proteinExistence type="predicted"/>
<evidence type="ECO:0000313" key="3">
    <source>
        <dbReference type="Proteomes" id="UP000308196"/>
    </source>
</evidence>
<feature type="domain" description="HTH araC/xylS-type" evidence="1">
    <location>
        <begin position="223"/>
        <end position="323"/>
    </location>
</feature>
<sequence length="330" mass="38419">MERSYQFRLPEDFKGTDRPQMAFSYPIRHAQQLHWQSGHNQISEQVFDGRYVYLYYYEYWIAEAMDIPIDITMPDVHLIYPLFTDEKIYGQRIGHGFTFELSSSRGAFFYLSTGYYKLQLPPGHHILVGFIMDGGMIRPPVIQQFGFIEHLIQAKKNRHSLPLKSVDFRVGPITLKYLQILFGRINPYTLKNEQMLLKHLIFLIDLSRFKLPDAQDVSLPLAERARQLLEHMVFQLGARAQIKEVAQILGVTPEQLSRSYQARFGIRPLDHRNQLLLIRIEQLIVEDDKLATTADEAGFSGPSEMNRFIRHMANMTASQFKIAVEKKLNL</sequence>
<dbReference type="STRING" id="1123265.GCA_000686625_00675"/>
<dbReference type="KEGG" id="stha:NCTC11429_00060"/>
<accession>A0A4U9UF64</accession>
<dbReference type="PROSITE" id="PS01124">
    <property type="entry name" value="HTH_ARAC_FAMILY_2"/>
    <property type="match status" value="1"/>
</dbReference>
<dbReference type="InterPro" id="IPR018060">
    <property type="entry name" value="HTH_AraC"/>
</dbReference>
<protein>
    <submittedName>
        <fullName evidence="2">Adenosine deaminase</fullName>
    </submittedName>
</protein>
<dbReference type="Proteomes" id="UP000308196">
    <property type="component" value="Chromosome"/>
</dbReference>
<organism evidence="2 3">
    <name type="scientific">Sphingobacterium thalpophilum</name>
    <dbReference type="NCBI Taxonomy" id="259"/>
    <lineage>
        <taxon>Bacteria</taxon>
        <taxon>Pseudomonadati</taxon>
        <taxon>Bacteroidota</taxon>
        <taxon>Sphingobacteriia</taxon>
        <taxon>Sphingobacteriales</taxon>
        <taxon>Sphingobacteriaceae</taxon>
        <taxon>Sphingobacterium</taxon>
    </lineage>
</organism>
<dbReference type="SMART" id="SM00342">
    <property type="entry name" value="HTH_ARAC"/>
    <property type="match status" value="1"/>
</dbReference>
<dbReference type="Pfam" id="PF12833">
    <property type="entry name" value="HTH_18"/>
    <property type="match status" value="1"/>
</dbReference>
<evidence type="ECO:0000259" key="1">
    <source>
        <dbReference type="PROSITE" id="PS01124"/>
    </source>
</evidence>